<name>A0A560FHL7_9PROT</name>
<dbReference type="EMBL" id="VITO01000019">
    <property type="protein sequence ID" value="TWB21110.1"/>
    <property type="molecule type" value="Genomic_DNA"/>
</dbReference>
<dbReference type="RefSeq" id="WP_145619457.1">
    <property type="nucleotide sequence ID" value="NZ_VITO01000019.1"/>
</dbReference>
<keyword evidence="2" id="KW-1185">Reference proteome</keyword>
<gene>
    <name evidence="1" type="ORF">FBZ88_11984</name>
</gene>
<evidence type="ECO:0000313" key="2">
    <source>
        <dbReference type="Proteomes" id="UP000316545"/>
    </source>
</evidence>
<reference evidence="1 2" key="1">
    <citation type="submission" date="2019-06" db="EMBL/GenBank/DDBJ databases">
        <title>Genomic Encyclopedia of Type Strains, Phase IV (KMG-V): Genome sequencing to study the core and pangenomes of soil and plant-associated prokaryotes.</title>
        <authorList>
            <person name="Whitman W."/>
        </authorList>
    </citation>
    <scope>NUCLEOTIDE SEQUENCE [LARGE SCALE GENOMIC DNA]</scope>
    <source>
        <strain evidence="1 2">BR 11865</strain>
    </source>
</reference>
<sequence>MIKRSIFQHSGLAAAFIGLTVLTACDRNPVLGKWQATGQASAAQEALGKQVEFTSGMMTPSGGVWPSMAVQYKHEGDKWFVVVAQGPAIVAQVSGDRLQIQLPMMGAATYRKAAQ</sequence>
<protein>
    <submittedName>
        <fullName evidence="1">Uncharacterized protein</fullName>
    </submittedName>
</protein>
<organism evidence="1 2">
    <name type="scientific">Nitrospirillum amazonense</name>
    <dbReference type="NCBI Taxonomy" id="28077"/>
    <lineage>
        <taxon>Bacteria</taxon>
        <taxon>Pseudomonadati</taxon>
        <taxon>Pseudomonadota</taxon>
        <taxon>Alphaproteobacteria</taxon>
        <taxon>Rhodospirillales</taxon>
        <taxon>Azospirillaceae</taxon>
        <taxon>Nitrospirillum</taxon>
    </lineage>
</organism>
<accession>A0A560FHL7</accession>
<comment type="caution">
    <text evidence="1">The sequence shown here is derived from an EMBL/GenBank/DDBJ whole genome shotgun (WGS) entry which is preliminary data.</text>
</comment>
<proteinExistence type="predicted"/>
<dbReference type="Proteomes" id="UP000316545">
    <property type="component" value="Unassembled WGS sequence"/>
</dbReference>
<dbReference type="PROSITE" id="PS51257">
    <property type="entry name" value="PROKAR_LIPOPROTEIN"/>
    <property type="match status" value="1"/>
</dbReference>
<dbReference type="AlphaFoldDB" id="A0A560FHL7"/>
<evidence type="ECO:0000313" key="1">
    <source>
        <dbReference type="EMBL" id="TWB21110.1"/>
    </source>
</evidence>